<dbReference type="GO" id="GO:0003677">
    <property type="term" value="F:DNA binding"/>
    <property type="evidence" value="ECO:0007669"/>
    <property type="project" value="InterPro"/>
</dbReference>
<dbReference type="AlphaFoldDB" id="A0A1G2HIB8"/>
<dbReference type="Gene3D" id="1.10.1660.10">
    <property type="match status" value="1"/>
</dbReference>
<feature type="domain" description="HTH merR-type" evidence="1">
    <location>
        <begin position="12"/>
        <end position="61"/>
    </location>
</feature>
<evidence type="ECO:0000313" key="2">
    <source>
        <dbReference type="EMBL" id="OGZ62193.1"/>
    </source>
</evidence>
<protein>
    <recommendedName>
        <fullName evidence="1">HTH merR-type domain-containing protein</fullName>
    </recommendedName>
</protein>
<sequence>MRNTKKLIGKRYYTVSEAAYIIGVTPLTLRNWDKANKLNAQRNPINNYRVYKASDMERFLRRMEGPKDTLDIM</sequence>
<organism evidence="2 3">
    <name type="scientific">Candidatus Spechtbacteria bacterium RIFCSPLOWO2_12_FULL_38_22</name>
    <dbReference type="NCBI Taxonomy" id="1802165"/>
    <lineage>
        <taxon>Bacteria</taxon>
        <taxon>Candidatus Spechtiibacteriota</taxon>
    </lineage>
</organism>
<dbReference type="SUPFAM" id="SSF46955">
    <property type="entry name" value="Putative DNA-binding domain"/>
    <property type="match status" value="1"/>
</dbReference>
<dbReference type="GO" id="GO:0006355">
    <property type="term" value="P:regulation of DNA-templated transcription"/>
    <property type="evidence" value="ECO:0007669"/>
    <property type="project" value="InterPro"/>
</dbReference>
<gene>
    <name evidence="2" type="ORF">A3F94_02580</name>
</gene>
<dbReference type="InterPro" id="IPR009061">
    <property type="entry name" value="DNA-bd_dom_put_sf"/>
</dbReference>
<comment type="caution">
    <text evidence="2">The sequence shown here is derived from an EMBL/GenBank/DDBJ whole genome shotgun (WGS) entry which is preliminary data.</text>
</comment>
<evidence type="ECO:0000259" key="1">
    <source>
        <dbReference type="PROSITE" id="PS50937"/>
    </source>
</evidence>
<dbReference type="PROSITE" id="PS50937">
    <property type="entry name" value="HTH_MERR_2"/>
    <property type="match status" value="1"/>
</dbReference>
<proteinExistence type="predicted"/>
<dbReference type="Proteomes" id="UP000176770">
    <property type="component" value="Unassembled WGS sequence"/>
</dbReference>
<name>A0A1G2HIB8_9BACT</name>
<dbReference type="EMBL" id="MHOK01000005">
    <property type="protein sequence ID" value="OGZ62193.1"/>
    <property type="molecule type" value="Genomic_DNA"/>
</dbReference>
<dbReference type="InterPro" id="IPR000551">
    <property type="entry name" value="MerR-type_HTH_dom"/>
</dbReference>
<reference evidence="2 3" key="1">
    <citation type="journal article" date="2016" name="Nat. Commun.">
        <title>Thousands of microbial genomes shed light on interconnected biogeochemical processes in an aquifer system.</title>
        <authorList>
            <person name="Anantharaman K."/>
            <person name="Brown C.T."/>
            <person name="Hug L.A."/>
            <person name="Sharon I."/>
            <person name="Castelle C.J."/>
            <person name="Probst A.J."/>
            <person name="Thomas B.C."/>
            <person name="Singh A."/>
            <person name="Wilkins M.J."/>
            <person name="Karaoz U."/>
            <person name="Brodie E.L."/>
            <person name="Williams K.H."/>
            <person name="Hubbard S.S."/>
            <person name="Banfield J.F."/>
        </authorList>
    </citation>
    <scope>NUCLEOTIDE SEQUENCE [LARGE SCALE GENOMIC DNA]</scope>
</reference>
<dbReference type="Pfam" id="PF00376">
    <property type="entry name" value="MerR"/>
    <property type="match status" value="1"/>
</dbReference>
<accession>A0A1G2HIB8</accession>
<evidence type="ECO:0000313" key="3">
    <source>
        <dbReference type="Proteomes" id="UP000176770"/>
    </source>
</evidence>
<dbReference type="STRING" id="1802165.A3F94_02580"/>